<dbReference type="GO" id="GO:0003824">
    <property type="term" value="F:catalytic activity"/>
    <property type="evidence" value="ECO:0007669"/>
    <property type="project" value="InterPro"/>
</dbReference>
<dbReference type="AlphaFoldDB" id="A0A2V1DBS4"/>
<proteinExistence type="predicted"/>
<dbReference type="Gene3D" id="3.40.50.1580">
    <property type="entry name" value="Nucleoside phosphorylase domain"/>
    <property type="match status" value="1"/>
</dbReference>
<accession>A0A2V1DBS4</accession>
<organism evidence="2 3">
    <name type="scientific">Periconia macrospinosa</name>
    <dbReference type="NCBI Taxonomy" id="97972"/>
    <lineage>
        <taxon>Eukaryota</taxon>
        <taxon>Fungi</taxon>
        <taxon>Dikarya</taxon>
        <taxon>Ascomycota</taxon>
        <taxon>Pezizomycotina</taxon>
        <taxon>Dothideomycetes</taxon>
        <taxon>Pleosporomycetidae</taxon>
        <taxon>Pleosporales</taxon>
        <taxon>Massarineae</taxon>
        <taxon>Periconiaceae</taxon>
        <taxon>Periconia</taxon>
    </lineage>
</organism>
<sequence length="311" mass="33894">MTPRLHRSQYTVGWICAVSIELAAARGVLDEMHEEYRSGDCIFTLGSIAGHNIVIACLPAGQLGISPAATVASRTLVEFPQIKFGLMVGIGGGVPGHDRANSVRLGDVVVSQPQGYHGGVIQYDSGKATPDGFERTTQLDSPPTILLSALNLMKAKEAGGFSNFYQHIAQLENNPRTAVFRRDNAGEDILFDPDYDHTEGEVTCDHCSKDMMVQRAQREKGSEVRVHYGNIASGNLVIKSAKERDRISQLLRGILCFEMEAAGLMNHFKCLVIRGICDYADSHKNKTWQPYAAGTAAAYAKELLLNVPTET</sequence>
<keyword evidence="3" id="KW-1185">Reference proteome</keyword>
<dbReference type="Proteomes" id="UP000244855">
    <property type="component" value="Unassembled WGS sequence"/>
</dbReference>
<feature type="domain" description="Nucleoside phosphorylase" evidence="1">
    <location>
        <begin position="12"/>
        <end position="288"/>
    </location>
</feature>
<dbReference type="InterPro" id="IPR000845">
    <property type="entry name" value="Nucleoside_phosphorylase_d"/>
</dbReference>
<reference evidence="2 3" key="1">
    <citation type="journal article" date="2018" name="Sci. Rep.">
        <title>Comparative genomics provides insights into the lifestyle and reveals functional heterogeneity of dark septate endophytic fungi.</title>
        <authorList>
            <person name="Knapp D.G."/>
            <person name="Nemeth J.B."/>
            <person name="Barry K."/>
            <person name="Hainaut M."/>
            <person name="Henrissat B."/>
            <person name="Johnson J."/>
            <person name="Kuo A."/>
            <person name="Lim J.H.P."/>
            <person name="Lipzen A."/>
            <person name="Nolan M."/>
            <person name="Ohm R.A."/>
            <person name="Tamas L."/>
            <person name="Grigoriev I.V."/>
            <person name="Spatafora J.W."/>
            <person name="Nagy L.G."/>
            <person name="Kovacs G.M."/>
        </authorList>
    </citation>
    <scope>NUCLEOTIDE SEQUENCE [LARGE SCALE GENOMIC DNA]</scope>
    <source>
        <strain evidence="2 3">DSE2036</strain>
    </source>
</reference>
<gene>
    <name evidence="2" type="ORF">DM02DRAFT_600630</name>
</gene>
<dbReference type="EMBL" id="KZ805491">
    <property type="protein sequence ID" value="PVH95560.1"/>
    <property type="molecule type" value="Genomic_DNA"/>
</dbReference>
<evidence type="ECO:0000259" key="1">
    <source>
        <dbReference type="Pfam" id="PF01048"/>
    </source>
</evidence>
<evidence type="ECO:0000313" key="3">
    <source>
        <dbReference type="Proteomes" id="UP000244855"/>
    </source>
</evidence>
<dbReference type="SUPFAM" id="SSF53167">
    <property type="entry name" value="Purine and uridine phosphorylases"/>
    <property type="match status" value="1"/>
</dbReference>
<dbReference type="GO" id="GO:0009116">
    <property type="term" value="P:nucleoside metabolic process"/>
    <property type="evidence" value="ECO:0007669"/>
    <property type="project" value="InterPro"/>
</dbReference>
<evidence type="ECO:0000313" key="2">
    <source>
        <dbReference type="EMBL" id="PVH95560.1"/>
    </source>
</evidence>
<name>A0A2V1DBS4_9PLEO</name>
<feature type="non-terminal residue" evidence="2">
    <location>
        <position position="311"/>
    </location>
</feature>
<dbReference type="Pfam" id="PF01048">
    <property type="entry name" value="PNP_UDP_1"/>
    <property type="match status" value="1"/>
</dbReference>
<dbReference type="PANTHER" id="PTHR46082">
    <property type="entry name" value="ATP/GTP-BINDING PROTEIN-RELATED"/>
    <property type="match status" value="1"/>
</dbReference>
<dbReference type="STRING" id="97972.A0A2V1DBS4"/>
<protein>
    <submittedName>
        <fullName evidence="2">Pfs domain protein</fullName>
    </submittedName>
</protein>
<dbReference type="OrthoDB" id="1577640at2759"/>
<dbReference type="InterPro" id="IPR035994">
    <property type="entry name" value="Nucleoside_phosphorylase_sf"/>
</dbReference>
<dbReference type="InterPro" id="IPR053137">
    <property type="entry name" value="NLR-like"/>
</dbReference>
<dbReference type="PANTHER" id="PTHR46082:SF11">
    <property type="entry name" value="AAA+ ATPASE DOMAIN-CONTAINING PROTEIN-RELATED"/>
    <property type="match status" value="1"/>
</dbReference>